<organism evidence="1">
    <name type="scientific">Marseillevirus LCMAC102</name>
    <dbReference type="NCBI Taxonomy" id="2506603"/>
    <lineage>
        <taxon>Viruses</taxon>
        <taxon>Varidnaviria</taxon>
        <taxon>Bamfordvirae</taxon>
        <taxon>Nucleocytoviricota</taxon>
        <taxon>Megaviricetes</taxon>
        <taxon>Pimascovirales</taxon>
        <taxon>Pimascovirales incertae sedis</taxon>
        <taxon>Marseilleviridae</taxon>
    </lineage>
</organism>
<dbReference type="EMBL" id="MK500334">
    <property type="protein sequence ID" value="QBK86257.1"/>
    <property type="molecule type" value="Genomic_DNA"/>
</dbReference>
<protein>
    <submittedName>
        <fullName evidence="1">Uncharacterized protein</fullName>
    </submittedName>
</protein>
<name>A0A481YTK3_9VIRU</name>
<proteinExistence type="predicted"/>
<accession>A0A481YTK3</accession>
<reference evidence="1" key="1">
    <citation type="journal article" date="2019" name="MBio">
        <title>Virus Genomes from Deep Sea Sediments Expand the Ocean Megavirome and Support Independent Origins of Viral Gigantism.</title>
        <authorList>
            <person name="Backstrom D."/>
            <person name="Yutin N."/>
            <person name="Jorgensen S.L."/>
            <person name="Dharamshi J."/>
            <person name="Homa F."/>
            <person name="Zaremba-Niedwiedzka K."/>
            <person name="Spang A."/>
            <person name="Wolf Y.I."/>
            <person name="Koonin E.V."/>
            <person name="Ettema T.J."/>
        </authorList>
    </citation>
    <scope>NUCLEOTIDE SEQUENCE</scope>
</reference>
<sequence>MYPHYVPINTKGSAFALGIFNTKKEAQECYIEFLTSHKNFKRWFRKVKKDLKKECNIILKDKTDFKNSFFDIDDDYTPFWRERYIYCEIRYLKDDSDVTLMLTQIGYWAGRINVAGKEDAYHYSAISALLIGLGCGDMHESYEPDLKKLAKKYPLF</sequence>
<gene>
    <name evidence="1" type="ORF">LCMAC102_00520</name>
</gene>
<evidence type="ECO:0000313" key="1">
    <source>
        <dbReference type="EMBL" id="QBK86257.1"/>
    </source>
</evidence>